<dbReference type="EMBL" id="CP144753">
    <property type="protein sequence ID" value="WVZ92925.1"/>
    <property type="molecule type" value="Genomic_DNA"/>
</dbReference>
<keyword evidence="2" id="KW-1185">Reference proteome</keyword>
<accession>A0AAQ3UIM7</accession>
<dbReference type="AlphaFoldDB" id="A0AAQ3UIM7"/>
<name>A0AAQ3UIM7_PASNO</name>
<sequence length="165" mass="18234">MQNRYCATEWGCTQAQPRDPRAACTWKEAATERSPCVDQGCVNSNPNLYNDRFGPSKVGDQGEVSCGRGRSKLKEAIVWSPSHGLRSLLCLVVLCVTLNAWVGHCMSGTKMARALFYAAVNFTIGNGENTLFWADRWVQGKTIAEIAPNLFKMVPPRVVKKHTVS</sequence>
<gene>
    <name evidence="1" type="ORF">U9M48_038955</name>
</gene>
<dbReference type="Proteomes" id="UP001341281">
    <property type="component" value="Chromosome 09"/>
</dbReference>
<protein>
    <submittedName>
        <fullName evidence="1">Uncharacterized protein</fullName>
    </submittedName>
</protein>
<evidence type="ECO:0000313" key="2">
    <source>
        <dbReference type="Proteomes" id="UP001341281"/>
    </source>
</evidence>
<evidence type="ECO:0000313" key="1">
    <source>
        <dbReference type="EMBL" id="WVZ92925.1"/>
    </source>
</evidence>
<proteinExistence type="predicted"/>
<organism evidence="1 2">
    <name type="scientific">Paspalum notatum var. saurae</name>
    <dbReference type="NCBI Taxonomy" id="547442"/>
    <lineage>
        <taxon>Eukaryota</taxon>
        <taxon>Viridiplantae</taxon>
        <taxon>Streptophyta</taxon>
        <taxon>Embryophyta</taxon>
        <taxon>Tracheophyta</taxon>
        <taxon>Spermatophyta</taxon>
        <taxon>Magnoliopsida</taxon>
        <taxon>Liliopsida</taxon>
        <taxon>Poales</taxon>
        <taxon>Poaceae</taxon>
        <taxon>PACMAD clade</taxon>
        <taxon>Panicoideae</taxon>
        <taxon>Andropogonodae</taxon>
        <taxon>Paspaleae</taxon>
        <taxon>Paspalinae</taxon>
        <taxon>Paspalum</taxon>
    </lineage>
</organism>
<reference evidence="1 2" key="1">
    <citation type="submission" date="2024-02" db="EMBL/GenBank/DDBJ databases">
        <title>High-quality chromosome-scale genome assembly of Pensacola bahiagrass (Paspalum notatum Flugge var. saurae).</title>
        <authorList>
            <person name="Vega J.M."/>
            <person name="Podio M."/>
            <person name="Orjuela J."/>
            <person name="Siena L.A."/>
            <person name="Pessino S.C."/>
            <person name="Combes M.C."/>
            <person name="Mariac C."/>
            <person name="Albertini E."/>
            <person name="Pupilli F."/>
            <person name="Ortiz J.P.A."/>
            <person name="Leblanc O."/>
        </authorList>
    </citation>
    <scope>NUCLEOTIDE SEQUENCE [LARGE SCALE GENOMIC DNA]</scope>
    <source>
        <strain evidence="1">R1</strain>
        <tissue evidence="1">Leaf</tissue>
    </source>
</reference>